<dbReference type="AlphaFoldDB" id="A0A0R0LYA9"/>
<evidence type="ECO:0000256" key="1">
    <source>
        <dbReference type="SAM" id="Phobius"/>
    </source>
</evidence>
<evidence type="ECO:0000313" key="3">
    <source>
        <dbReference type="Proteomes" id="UP000051530"/>
    </source>
</evidence>
<accession>A0A0R0LYA9</accession>
<keyword evidence="1" id="KW-1133">Transmembrane helix</keyword>
<keyword evidence="1" id="KW-0812">Transmembrane</keyword>
<proteinExistence type="predicted"/>
<name>A0A0R0LYA9_9MICR</name>
<protein>
    <submittedName>
        <fullName evidence="2">Uncharacterized protein</fullName>
    </submittedName>
</protein>
<evidence type="ECO:0000313" key="2">
    <source>
        <dbReference type="EMBL" id="KRH94297.1"/>
    </source>
</evidence>
<dbReference type="VEuPathDB" id="MicrosporidiaDB:M153_3060004460"/>
<gene>
    <name evidence="2" type="ORF">M153_3060004460</name>
</gene>
<dbReference type="Proteomes" id="UP000051530">
    <property type="component" value="Unassembled WGS sequence"/>
</dbReference>
<keyword evidence="1" id="KW-0472">Membrane</keyword>
<comment type="caution">
    <text evidence="2">The sequence shown here is derived from an EMBL/GenBank/DDBJ whole genome shotgun (WGS) entry which is preliminary data.</text>
</comment>
<organism evidence="2 3">
    <name type="scientific">Pseudoloma neurophilia</name>
    <dbReference type="NCBI Taxonomy" id="146866"/>
    <lineage>
        <taxon>Eukaryota</taxon>
        <taxon>Fungi</taxon>
        <taxon>Fungi incertae sedis</taxon>
        <taxon>Microsporidia</taxon>
        <taxon>Pseudoloma</taxon>
    </lineage>
</organism>
<feature type="transmembrane region" description="Helical" evidence="1">
    <location>
        <begin position="12"/>
        <end position="30"/>
    </location>
</feature>
<sequence>MSPFMSQLYTTVVTYSTMKCFFLLISSNYYQFQGIKKNVFPTPHIISPRPESSKKLDIYKL</sequence>
<reference evidence="2 3" key="1">
    <citation type="submission" date="2015-07" db="EMBL/GenBank/DDBJ databases">
        <title>The genome of Pseudoloma neurophilia, a relevant intracellular parasite of the zebrafish.</title>
        <authorList>
            <person name="Ndikumana S."/>
            <person name="Pelin A."/>
            <person name="Sanders J."/>
            <person name="Corradi N."/>
        </authorList>
    </citation>
    <scope>NUCLEOTIDE SEQUENCE [LARGE SCALE GENOMIC DNA]</scope>
    <source>
        <strain evidence="2 3">MK1</strain>
    </source>
</reference>
<keyword evidence="3" id="KW-1185">Reference proteome</keyword>
<dbReference type="EMBL" id="LGUB01000099">
    <property type="protein sequence ID" value="KRH94297.1"/>
    <property type="molecule type" value="Genomic_DNA"/>
</dbReference>